<feature type="binding site" evidence="3">
    <location>
        <position position="161"/>
    </location>
    <ligand>
        <name>Mg(2+)</name>
        <dbReference type="ChEBI" id="CHEBI:18420"/>
    </ligand>
</feature>
<sequence>MRTLRLLTAAAVSACLILSSVPATAQDGAAPAAAAQTGATGRPAPGRARNVILFLADAGGVPTLSAASLLGYGEPLRLHVQGWPHLGLSETSPVDDFVSDSANGMSAIVTGVKTRNGVISQGPDAVRGQTDGAPTKTLLEYAEERGLLTGVITTQAITDATPAANYAHANDRAKWGEIFPQAFTPRFGDGVDVLFGAGREEIAEQLAARGSGFDALSAAHGRPIYATLADAPADNLRPVVVADAMDVRAATLRALEILERSDTGYFLVVEWDAHTDDPRQGLQNVVDFDRLIAEVQSRVDLDDTLLLFTADHSFGLQVDGGRRGEPLLEGYDAWKTSGREEGLVRLENVLVNDSHTAEEVPVLAIGVGAERVRGYFPNTYLFKVMMDAWSWSADPTAVDQTATRSDGPRP</sequence>
<comment type="cofactor">
    <cofactor evidence="3">
        <name>Zn(2+)</name>
        <dbReference type="ChEBI" id="CHEBI:29105"/>
    </cofactor>
    <text evidence="3">Binds 2 Zn(2+) ions.</text>
</comment>
<reference evidence="6 7" key="1">
    <citation type="submission" date="2018-06" db="EMBL/GenBank/DDBJ databases">
        <authorList>
            <consortium name="Pathogen Informatics"/>
            <person name="Doyle S."/>
        </authorList>
    </citation>
    <scope>NUCLEOTIDE SEQUENCE [LARGE SCALE GENOMIC DNA]</scope>
    <source>
        <strain evidence="6 7">NCTC11166</strain>
    </source>
</reference>
<keyword evidence="3" id="KW-0479">Metal-binding</keyword>
<feature type="binding site" evidence="3">
    <location>
        <position position="311"/>
    </location>
    <ligand>
        <name>Zn(2+)</name>
        <dbReference type="ChEBI" id="CHEBI:29105"/>
        <label>2</label>
    </ligand>
</feature>
<dbReference type="Proteomes" id="UP000251186">
    <property type="component" value="Unassembled WGS sequence"/>
</dbReference>
<dbReference type="InterPro" id="IPR001952">
    <property type="entry name" value="Alkaline_phosphatase"/>
</dbReference>
<feature type="chain" id="PRO_5016174910" evidence="5">
    <location>
        <begin position="26"/>
        <end position="410"/>
    </location>
</feature>
<dbReference type="CDD" id="cd16012">
    <property type="entry name" value="ALP"/>
    <property type="match status" value="1"/>
</dbReference>
<feature type="binding site" evidence="3">
    <location>
        <position position="57"/>
    </location>
    <ligand>
        <name>Mg(2+)</name>
        <dbReference type="ChEBI" id="CHEBI:18420"/>
    </ligand>
</feature>
<dbReference type="PANTHER" id="PTHR11596:SF5">
    <property type="entry name" value="ALKALINE PHOSPHATASE"/>
    <property type="match status" value="1"/>
</dbReference>
<evidence type="ECO:0000313" key="6">
    <source>
        <dbReference type="EMBL" id="SPU53512.1"/>
    </source>
</evidence>
<dbReference type="EMBL" id="UAQP01000005">
    <property type="protein sequence ID" value="SPU53512.1"/>
    <property type="molecule type" value="Genomic_DNA"/>
</dbReference>
<dbReference type="SMART" id="SM00098">
    <property type="entry name" value="alkPPc"/>
    <property type="match status" value="1"/>
</dbReference>
<dbReference type="Pfam" id="PF00245">
    <property type="entry name" value="Alk_phosphatase"/>
    <property type="match status" value="2"/>
</dbReference>
<evidence type="ECO:0000256" key="3">
    <source>
        <dbReference type="PIRSR" id="PIRSR601952-2"/>
    </source>
</evidence>
<proteinExistence type="inferred from homology"/>
<keyword evidence="5" id="KW-0732">Signal</keyword>
<keyword evidence="3" id="KW-0862">Zinc</keyword>
<feature type="signal peptide" evidence="5">
    <location>
        <begin position="1"/>
        <end position="25"/>
    </location>
</feature>
<evidence type="ECO:0000256" key="2">
    <source>
        <dbReference type="PIRSR" id="PIRSR601952-1"/>
    </source>
</evidence>
<comment type="cofactor">
    <cofactor evidence="3">
        <name>Mg(2+)</name>
        <dbReference type="ChEBI" id="CHEBI:18420"/>
    </cofactor>
    <text evidence="3">Binds 1 Mg(2+) ion.</text>
</comment>
<accession>A0A2X1BLX2</accession>
<organism evidence="6 7">
    <name type="scientific">Brevundimonas vesicularis</name>
    <name type="common">Pseudomonas vesicularis</name>
    <dbReference type="NCBI Taxonomy" id="41276"/>
    <lineage>
        <taxon>Bacteria</taxon>
        <taxon>Pseudomonadati</taxon>
        <taxon>Pseudomonadota</taxon>
        <taxon>Alphaproteobacteria</taxon>
        <taxon>Caulobacterales</taxon>
        <taxon>Caulobacteraceae</taxon>
        <taxon>Brevundimonas</taxon>
    </lineage>
</organism>
<feature type="binding site" evidence="3">
    <location>
        <position position="159"/>
    </location>
    <ligand>
        <name>Mg(2+)</name>
        <dbReference type="ChEBI" id="CHEBI:18420"/>
    </ligand>
</feature>
<feature type="binding site" evidence="3">
    <location>
        <position position="57"/>
    </location>
    <ligand>
        <name>Zn(2+)</name>
        <dbReference type="ChEBI" id="CHEBI:29105"/>
        <label>2</label>
    </ligand>
</feature>
<feature type="binding site" evidence="3">
    <location>
        <position position="355"/>
    </location>
    <ligand>
        <name>Zn(2+)</name>
        <dbReference type="ChEBI" id="CHEBI:29105"/>
        <label>2</label>
    </ligand>
</feature>
<keyword evidence="6" id="KW-0378">Hydrolase</keyword>
<dbReference type="PRINTS" id="PR00113">
    <property type="entry name" value="ALKPHPHTASE"/>
</dbReference>
<evidence type="ECO:0000256" key="5">
    <source>
        <dbReference type="SAM" id="SignalP"/>
    </source>
</evidence>
<dbReference type="GO" id="GO:0046872">
    <property type="term" value="F:metal ion binding"/>
    <property type="evidence" value="ECO:0007669"/>
    <property type="project" value="UniProtKB-KW"/>
</dbReference>
<feature type="binding site" evidence="3">
    <location>
        <position position="274"/>
    </location>
    <ligand>
        <name>Zn(2+)</name>
        <dbReference type="ChEBI" id="CHEBI:29105"/>
        <label>2</label>
    </ligand>
</feature>
<feature type="binding site" evidence="3">
    <location>
        <position position="312"/>
    </location>
    <ligand>
        <name>Zn(2+)</name>
        <dbReference type="ChEBI" id="CHEBI:29105"/>
        <label>2</label>
    </ligand>
</feature>
<evidence type="ECO:0000313" key="7">
    <source>
        <dbReference type="Proteomes" id="UP000251186"/>
    </source>
</evidence>
<feature type="binding site" evidence="3">
    <location>
        <position position="270"/>
    </location>
    <ligand>
        <name>Mg(2+)</name>
        <dbReference type="ChEBI" id="CHEBI:18420"/>
    </ligand>
</feature>
<dbReference type="GO" id="GO:0004035">
    <property type="term" value="F:alkaline phosphatase activity"/>
    <property type="evidence" value="ECO:0007669"/>
    <property type="project" value="UniProtKB-EC"/>
</dbReference>
<dbReference type="InterPro" id="IPR017850">
    <property type="entry name" value="Alkaline_phosphatase_core_sf"/>
</dbReference>
<feature type="active site" description="Phosphoserine intermediate" evidence="2">
    <location>
        <position position="101"/>
    </location>
</feature>
<evidence type="ECO:0000256" key="4">
    <source>
        <dbReference type="RuleBase" id="RU003946"/>
    </source>
</evidence>
<comment type="similarity">
    <text evidence="4">Belongs to the alkaline phosphatase family.</text>
</comment>
<keyword evidence="1" id="KW-0597">Phosphoprotein</keyword>
<dbReference type="SUPFAM" id="SSF53649">
    <property type="entry name" value="Alkaline phosphatase-like"/>
    <property type="match status" value="1"/>
</dbReference>
<gene>
    <name evidence="6" type="primary">phoA</name>
    <name evidence="6" type="ORF">NCTC11166_01583</name>
</gene>
<dbReference type="PANTHER" id="PTHR11596">
    <property type="entry name" value="ALKALINE PHOSPHATASE"/>
    <property type="match status" value="1"/>
</dbReference>
<protein>
    <submittedName>
        <fullName evidence="6">Alkaline phosphatase 4</fullName>
        <ecNumber evidence="6">3.1.3.1</ecNumber>
    </submittedName>
</protein>
<keyword evidence="3" id="KW-0460">Magnesium</keyword>
<dbReference type="AlphaFoldDB" id="A0A2X1BLX2"/>
<evidence type="ECO:0000256" key="1">
    <source>
        <dbReference type="ARBA" id="ARBA00022553"/>
    </source>
</evidence>
<dbReference type="Gene3D" id="3.40.720.10">
    <property type="entry name" value="Alkaline Phosphatase, subunit A"/>
    <property type="match status" value="2"/>
</dbReference>
<name>A0A2X1BLX2_BREVE</name>
<dbReference type="EC" id="3.1.3.1" evidence="6"/>
<dbReference type="RefSeq" id="WP_112862365.1">
    <property type="nucleotide sequence ID" value="NZ_UAQP01000005.1"/>
</dbReference>